<protein>
    <submittedName>
        <fullName evidence="1">Uncharacterized protein</fullName>
    </submittedName>
</protein>
<reference evidence="1 2" key="1">
    <citation type="submission" date="2020-09" db="EMBL/GenBank/DDBJ databases">
        <title>Isolation and identification of active actinomycetes.</title>
        <authorList>
            <person name="Li X."/>
        </authorList>
    </citation>
    <scope>NUCLEOTIDE SEQUENCE [LARGE SCALE GENOMIC DNA]</scope>
    <source>
        <strain evidence="1 2">NEAU-LLC</strain>
    </source>
</reference>
<evidence type="ECO:0000313" key="1">
    <source>
        <dbReference type="EMBL" id="MBD3941971.1"/>
    </source>
</evidence>
<dbReference type="RefSeq" id="WP_191171585.1">
    <property type="nucleotide sequence ID" value="NZ_JACXZS010000005.1"/>
</dbReference>
<evidence type="ECO:0000313" key="2">
    <source>
        <dbReference type="Proteomes" id="UP000598426"/>
    </source>
</evidence>
<comment type="caution">
    <text evidence="1">The sequence shown here is derived from an EMBL/GenBank/DDBJ whole genome shotgun (WGS) entry which is preliminary data.</text>
</comment>
<proteinExistence type="predicted"/>
<organism evidence="1 2">
    <name type="scientific">Microbacterium helvum</name>
    <dbReference type="NCBI Taxonomy" id="2773713"/>
    <lineage>
        <taxon>Bacteria</taxon>
        <taxon>Bacillati</taxon>
        <taxon>Actinomycetota</taxon>
        <taxon>Actinomycetes</taxon>
        <taxon>Micrococcales</taxon>
        <taxon>Microbacteriaceae</taxon>
        <taxon>Microbacterium</taxon>
    </lineage>
</organism>
<sequence length="62" mass="6948">MTAPIVPQYVQDRARIAVVFARRIHEAELRRNSPLVAELEALRDEVLDAITPVDEEGPHDAS</sequence>
<gene>
    <name evidence="1" type="ORF">IF188_09715</name>
</gene>
<accession>A0ABR8NMT5</accession>
<dbReference type="Proteomes" id="UP000598426">
    <property type="component" value="Unassembled WGS sequence"/>
</dbReference>
<name>A0ABR8NMT5_9MICO</name>
<keyword evidence="2" id="KW-1185">Reference proteome</keyword>
<dbReference type="EMBL" id="JACXZS010000005">
    <property type="protein sequence ID" value="MBD3941971.1"/>
    <property type="molecule type" value="Genomic_DNA"/>
</dbReference>